<dbReference type="InterPro" id="IPR036388">
    <property type="entry name" value="WH-like_DNA-bd_sf"/>
</dbReference>
<dbReference type="InterPro" id="IPR015633">
    <property type="entry name" value="E2F"/>
</dbReference>
<proteinExistence type="inferred from homology"/>
<protein>
    <submittedName>
        <fullName evidence="8">E2F transcription factor 3</fullName>
    </submittedName>
</protein>
<evidence type="ECO:0000256" key="1">
    <source>
        <dbReference type="ARBA" id="ARBA00010940"/>
    </source>
</evidence>
<evidence type="ECO:0000256" key="4">
    <source>
        <dbReference type="ARBA" id="ARBA00023163"/>
    </source>
</evidence>
<evidence type="ECO:0000313" key="9">
    <source>
        <dbReference type="Proteomes" id="UP000233140"/>
    </source>
</evidence>
<dbReference type="PANTHER" id="PTHR12081:SF44">
    <property type="entry name" value="TRANSCRIPTION FACTOR E2F3"/>
    <property type="match status" value="1"/>
</dbReference>
<name>A0A2K5Z7X2_MANLE</name>
<sequence length="132" mass="14662">MAPQGTNRELLPDKEGMFAGPTTAGPHAKRRLELGESGHQYLSDGLKTPKGKGRAALRSPDSPKKKTRYDTSLGLLTKKFIQLLSQSPDGVLDLNKAAEVLKVQKRRIYDITNVLEGIHLIKKKSKNNVQWM</sequence>
<dbReference type="GO" id="GO:0000978">
    <property type="term" value="F:RNA polymerase II cis-regulatory region sequence-specific DNA binding"/>
    <property type="evidence" value="ECO:0007669"/>
    <property type="project" value="InterPro"/>
</dbReference>
<dbReference type="GO" id="GO:0090575">
    <property type="term" value="C:RNA polymerase II transcription regulator complex"/>
    <property type="evidence" value="ECO:0007669"/>
    <property type="project" value="TreeGrafter"/>
</dbReference>
<evidence type="ECO:0000256" key="6">
    <source>
        <dbReference type="SAM" id="MobiDB-lite"/>
    </source>
</evidence>
<evidence type="ECO:0000256" key="5">
    <source>
        <dbReference type="RuleBase" id="RU003796"/>
    </source>
</evidence>
<evidence type="ECO:0000259" key="7">
    <source>
        <dbReference type="SMART" id="SM01372"/>
    </source>
</evidence>
<feature type="region of interest" description="Disordered" evidence="6">
    <location>
        <begin position="1"/>
        <end position="68"/>
    </location>
</feature>
<dbReference type="AlphaFoldDB" id="A0A2K5Z7X2"/>
<evidence type="ECO:0000256" key="2">
    <source>
        <dbReference type="ARBA" id="ARBA00023015"/>
    </source>
</evidence>
<dbReference type="SUPFAM" id="SSF46785">
    <property type="entry name" value="Winged helix' DNA-binding domain"/>
    <property type="match status" value="1"/>
</dbReference>
<comment type="subcellular location">
    <subcellularLocation>
        <location evidence="5">Nucleus</location>
    </subcellularLocation>
</comment>
<accession>A0A2K5Z7X2</accession>
<keyword evidence="2 5" id="KW-0805">Transcription regulation</keyword>
<reference evidence="8" key="1">
    <citation type="submission" date="2025-08" db="UniProtKB">
        <authorList>
            <consortium name="Ensembl"/>
        </authorList>
    </citation>
    <scope>IDENTIFICATION</scope>
</reference>
<keyword evidence="5" id="KW-0539">Nucleus</keyword>
<dbReference type="SMART" id="SM01372">
    <property type="entry name" value="E2F_TDP"/>
    <property type="match status" value="1"/>
</dbReference>
<dbReference type="Pfam" id="PF02319">
    <property type="entry name" value="WHD_E2F_TDP"/>
    <property type="match status" value="1"/>
</dbReference>
<reference evidence="8" key="2">
    <citation type="submission" date="2025-09" db="UniProtKB">
        <authorList>
            <consortium name="Ensembl"/>
        </authorList>
    </citation>
    <scope>IDENTIFICATION</scope>
</reference>
<keyword evidence="3 5" id="KW-0238">DNA-binding</keyword>
<dbReference type="Ensembl" id="ENSMLET00000047449.1">
    <property type="protein sequence ID" value="ENSMLEP00000023928.1"/>
    <property type="gene ID" value="ENSMLEG00000036133.1"/>
</dbReference>
<dbReference type="InterPro" id="IPR003316">
    <property type="entry name" value="E2F_WHTH_DNA-bd_dom"/>
</dbReference>
<organism evidence="8 9">
    <name type="scientific">Mandrillus leucophaeus</name>
    <name type="common">Drill</name>
    <name type="synonym">Papio leucophaeus</name>
    <dbReference type="NCBI Taxonomy" id="9568"/>
    <lineage>
        <taxon>Eukaryota</taxon>
        <taxon>Metazoa</taxon>
        <taxon>Chordata</taxon>
        <taxon>Craniata</taxon>
        <taxon>Vertebrata</taxon>
        <taxon>Euteleostomi</taxon>
        <taxon>Mammalia</taxon>
        <taxon>Eutheria</taxon>
        <taxon>Euarchontoglires</taxon>
        <taxon>Primates</taxon>
        <taxon>Haplorrhini</taxon>
        <taxon>Catarrhini</taxon>
        <taxon>Cercopithecidae</taxon>
        <taxon>Cercopithecinae</taxon>
        <taxon>Mandrillus</taxon>
    </lineage>
</organism>
<dbReference type="InterPro" id="IPR036390">
    <property type="entry name" value="WH_DNA-bd_sf"/>
</dbReference>
<dbReference type="Gene3D" id="1.10.10.10">
    <property type="entry name" value="Winged helix-like DNA-binding domain superfamily/Winged helix DNA-binding domain"/>
    <property type="match status" value="1"/>
</dbReference>
<evidence type="ECO:0000313" key="8">
    <source>
        <dbReference type="Ensembl" id="ENSMLEP00000023928.1"/>
    </source>
</evidence>
<dbReference type="GO" id="GO:0000981">
    <property type="term" value="F:DNA-binding transcription factor activity, RNA polymerase II-specific"/>
    <property type="evidence" value="ECO:0007669"/>
    <property type="project" value="TreeGrafter"/>
</dbReference>
<gene>
    <name evidence="8" type="primary">E2F3</name>
</gene>
<keyword evidence="9" id="KW-1185">Reference proteome</keyword>
<feature type="domain" description="E2F/DP family winged-helix DNA-binding" evidence="7">
    <location>
        <begin position="68"/>
        <end position="132"/>
    </location>
</feature>
<dbReference type="PANTHER" id="PTHR12081">
    <property type="entry name" value="TRANSCRIPTION FACTOR E2F"/>
    <property type="match status" value="1"/>
</dbReference>
<dbReference type="FunFam" id="1.10.10.10:FF:000008">
    <property type="entry name" value="E2F transcription factor 1"/>
    <property type="match status" value="1"/>
</dbReference>
<dbReference type="Proteomes" id="UP000233140">
    <property type="component" value="Unassembled WGS sequence"/>
</dbReference>
<evidence type="ECO:0000256" key="3">
    <source>
        <dbReference type="ARBA" id="ARBA00023125"/>
    </source>
</evidence>
<comment type="similarity">
    <text evidence="1 5">Belongs to the E2F/DP family.</text>
</comment>
<keyword evidence="4 5" id="KW-0804">Transcription</keyword>
<dbReference type="GeneTree" id="ENSGT00940000155115"/>